<accession>A0A9D4PRL4</accession>
<reference evidence="2" key="1">
    <citation type="journal article" date="2020" name="Cell">
        <title>Large-Scale Comparative Analyses of Tick Genomes Elucidate Their Genetic Diversity and Vector Capacities.</title>
        <authorList>
            <consortium name="Tick Genome and Microbiome Consortium (TIGMIC)"/>
            <person name="Jia N."/>
            <person name="Wang J."/>
            <person name="Shi W."/>
            <person name="Du L."/>
            <person name="Sun Y."/>
            <person name="Zhan W."/>
            <person name="Jiang J.F."/>
            <person name="Wang Q."/>
            <person name="Zhang B."/>
            <person name="Ji P."/>
            <person name="Bell-Sakyi L."/>
            <person name="Cui X.M."/>
            <person name="Yuan T.T."/>
            <person name="Jiang B.G."/>
            <person name="Yang W.F."/>
            <person name="Lam T.T."/>
            <person name="Chang Q.C."/>
            <person name="Ding S.J."/>
            <person name="Wang X.J."/>
            <person name="Zhu J.G."/>
            <person name="Ruan X.D."/>
            <person name="Zhao L."/>
            <person name="Wei J.T."/>
            <person name="Ye R.Z."/>
            <person name="Que T.C."/>
            <person name="Du C.H."/>
            <person name="Zhou Y.H."/>
            <person name="Cheng J.X."/>
            <person name="Dai P.F."/>
            <person name="Guo W.B."/>
            <person name="Han X.H."/>
            <person name="Huang E.J."/>
            <person name="Li L.F."/>
            <person name="Wei W."/>
            <person name="Gao Y.C."/>
            <person name="Liu J.Z."/>
            <person name="Shao H.Z."/>
            <person name="Wang X."/>
            <person name="Wang C.C."/>
            <person name="Yang T.C."/>
            <person name="Huo Q.B."/>
            <person name="Li W."/>
            <person name="Chen H.Y."/>
            <person name="Chen S.E."/>
            <person name="Zhou L.G."/>
            <person name="Ni X.B."/>
            <person name="Tian J.H."/>
            <person name="Sheng Y."/>
            <person name="Liu T."/>
            <person name="Pan Y.S."/>
            <person name="Xia L.Y."/>
            <person name="Li J."/>
            <person name="Zhao F."/>
            <person name="Cao W.C."/>
        </authorList>
    </citation>
    <scope>NUCLEOTIDE SEQUENCE</scope>
    <source>
        <strain evidence="2">Rsan-2018</strain>
    </source>
</reference>
<comment type="caution">
    <text evidence="2">The sequence shown here is derived from an EMBL/GenBank/DDBJ whole genome shotgun (WGS) entry which is preliminary data.</text>
</comment>
<proteinExistence type="predicted"/>
<dbReference type="EMBL" id="JABSTV010001251">
    <property type="protein sequence ID" value="KAH7951807.1"/>
    <property type="molecule type" value="Genomic_DNA"/>
</dbReference>
<feature type="region of interest" description="Disordered" evidence="1">
    <location>
        <begin position="1"/>
        <end position="99"/>
    </location>
</feature>
<dbReference type="AlphaFoldDB" id="A0A9D4PRL4"/>
<feature type="compositionally biased region" description="Polar residues" evidence="1">
    <location>
        <begin position="79"/>
        <end position="94"/>
    </location>
</feature>
<feature type="compositionally biased region" description="Low complexity" evidence="1">
    <location>
        <begin position="23"/>
        <end position="35"/>
    </location>
</feature>
<name>A0A9D4PRL4_RHISA</name>
<evidence type="ECO:0000256" key="1">
    <source>
        <dbReference type="SAM" id="MobiDB-lite"/>
    </source>
</evidence>
<feature type="compositionally biased region" description="Basic and acidic residues" evidence="1">
    <location>
        <begin position="50"/>
        <end position="62"/>
    </location>
</feature>
<sequence length="254" mass="28346">MCYNAYDVPESTLEETTTSVPKAVSTEADAESTAAAEEENRSEAYASKTTNEKTRVAAESRPSKTPFVTTPKETRHGTETTAGSRTRESLVTTATRDKDAETTPAKGVLLCTAGDFAVEEDMFPTDGLCDLLFYTDVRFLNHEFRGRYNEKSWRTFRRLAPVSRKTGFGMSELKKFQNGLSGSQTAGVSLSELVLGIRFVNYLDEAEVKRVNLDNKILRSWAVFDAEFEDYKNVCGKGAFHRISELRKLLQTLS</sequence>
<protein>
    <submittedName>
        <fullName evidence="2">Uncharacterized protein</fullName>
    </submittedName>
</protein>
<reference evidence="2" key="2">
    <citation type="submission" date="2021-09" db="EMBL/GenBank/DDBJ databases">
        <authorList>
            <person name="Jia N."/>
            <person name="Wang J."/>
            <person name="Shi W."/>
            <person name="Du L."/>
            <person name="Sun Y."/>
            <person name="Zhan W."/>
            <person name="Jiang J."/>
            <person name="Wang Q."/>
            <person name="Zhang B."/>
            <person name="Ji P."/>
            <person name="Sakyi L.B."/>
            <person name="Cui X."/>
            <person name="Yuan T."/>
            <person name="Jiang B."/>
            <person name="Yang W."/>
            <person name="Lam T.T.-Y."/>
            <person name="Chang Q."/>
            <person name="Ding S."/>
            <person name="Wang X."/>
            <person name="Zhu J."/>
            <person name="Ruan X."/>
            <person name="Zhao L."/>
            <person name="Wei J."/>
            <person name="Que T."/>
            <person name="Du C."/>
            <person name="Cheng J."/>
            <person name="Dai P."/>
            <person name="Han X."/>
            <person name="Huang E."/>
            <person name="Gao Y."/>
            <person name="Liu J."/>
            <person name="Shao H."/>
            <person name="Ye R."/>
            <person name="Li L."/>
            <person name="Wei W."/>
            <person name="Wang X."/>
            <person name="Wang C."/>
            <person name="Huo Q."/>
            <person name="Li W."/>
            <person name="Guo W."/>
            <person name="Chen H."/>
            <person name="Chen S."/>
            <person name="Zhou L."/>
            <person name="Zhou L."/>
            <person name="Ni X."/>
            <person name="Tian J."/>
            <person name="Zhou Y."/>
            <person name="Sheng Y."/>
            <person name="Liu T."/>
            <person name="Pan Y."/>
            <person name="Xia L."/>
            <person name="Li J."/>
            <person name="Zhao F."/>
            <person name="Cao W."/>
        </authorList>
    </citation>
    <scope>NUCLEOTIDE SEQUENCE</scope>
    <source>
        <strain evidence="2">Rsan-2018</strain>
        <tissue evidence="2">Larvae</tissue>
    </source>
</reference>
<evidence type="ECO:0000313" key="2">
    <source>
        <dbReference type="EMBL" id="KAH7951807.1"/>
    </source>
</evidence>
<keyword evidence="3" id="KW-1185">Reference proteome</keyword>
<gene>
    <name evidence="2" type="ORF">HPB52_013314</name>
</gene>
<evidence type="ECO:0000313" key="3">
    <source>
        <dbReference type="Proteomes" id="UP000821837"/>
    </source>
</evidence>
<dbReference type="Proteomes" id="UP000821837">
    <property type="component" value="Chromosome 5"/>
</dbReference>
<organism evidence="2 3">
    <name type="scientific">Rhipicephalus sanguineus</name>
    <name type="common">Brown dog tick</name>
    <name type="synonym">Ixodes sanguineus</name>
    <dbReference type="NCBI Taxonomy" id="34632"/>
    <lineage>
        <taxon>Eukaryota</taxon>
        <taxon>Metazoa</taxon>
        <taxon>Ecdysozoa</taxon>
        <taxon>Arthropoda</taxon>
        <taxon>Chelicerata</taxon>
        <taxon>Arachnida</taxon>
        <taxon>Acari</taxon>
        <taxon>Parasitiformes</taxon>
        <taxon>Ixodida</taxon>
        <taxon>Ixodoidea</taxon>
        <taxon>Ixodidae</taxon>
        <taxon>Rhipicephalinae</taxon>
        <taxon>Rhipicephalus</taxon>
        <taxon>Rhipicephalus</taxon>
    </lineage>
</organism>
<dbReference type="VEuPathDB" id="VectorBase:RSAN_043082"/>